<sequence length="58" mass="6814">MTNRIAGGRMLFKDIEKYKLKELFFTGSAKLSYQVIDYVFMDNHFHLLIKIPTTSQTI</sequence>
<gene>
    <name evidence="1" type="ORF">PQO03_13905</name>
</gene>
<evidence type="ECO:0008006" key="3">
    <source>
        <dbReference type="Google" id="ProtNLM"/>
    </source>
</evidence>
<reference evidence="1 2" key="1">
    <citation type="submission" date="2023-02" db="EMBL/GenBank/DDBJ databases">
        <title>Genome sequence of Lentisphaera profundi SAORIC-696.</title>
        <authorList>
            <person name="Kim e."/>
            <person name="Cho J.-C."/>
            <person name="Choi A."/>
            <person name="Kang I."/>
        </authorList>
    </citation>
    <scope>NUCLEOTIDE SEQUENCE [LARGE SCALE GENOMIC DNA]</scope>
    <source>
        <strain evidence="1 2">SAORIC-696</strain>
    </source>
</reference>
<dbReference type="SUPFAM" id="SSF143422">
    <property type="entry name" value="Transposase IS200-like"/>
    <property type="match status" value="1"/>
</dbReference>
<dbReference type="InterPro" id="IPR036515">
    <property type="entry name" value="Transposase_17_sf"/>
</dbReference>
<evidence type="ECO:0000313" key="1">
    <source>
        <dbReference type="EMBL" id="WDE98929.1"/>
    </source>
</evidence>
<dbReference type="Gene3D" id="3.30.70.1290">
    <property type="entry name" value="Transposase IS200-like"/>
    <property type="match status" value="1"/>
</dbReference>
<accession>A0ABY7VYQ4</accession>
<dbReference type="Proteomes" id="UP001214250">
    <property type="component" value="Chromosome 2"/>
</dbReference>
<dbReference type="EMBL" id="CP117812">
    <property type="protein sequence ID" value="WDE98929.1"/>
    <property type="molecule type" value="Genomic_DNA"/>
</dbReference>
<name>A0ABY7VYQ4_9BACT</name>
<proteinExistence type="predicted"/>
<organism evidence="1 2">
    <name type="scientific">Lentisphaera profundi</name>
    <dbReference type="NCBI Taxonomy" id="1658616"/>
    <lineage>
        <taxon>Bacteria</taxon>
        <taxon>Pseudomonadati</taxon>
        <taxon>Lentisphaerota</taxon>
        <taxon>Lentisphaeria</taxon>
        <taxon>Lentisphaerales</taxon>
        <taxon>Lentisphaeraceae</taxon>
        <taxon>Lentisphaera</taxon>
    </lineage>
</organism>
<protein>
    <recommendedName>
        <fullName evidence="3">Transposase IS200-like domain-containing protein</fullName>
    </recommendedName>
</protein>
<evidence type="ECO:0000313" key="2">
    <source>
        <dbReference type="Proteomes" id="UP001214250"/>
    </source>
</evidence>
<dbReference type="RefSeq" id="WP_274153797.1">
    <property type="nucleotide sequence ID" value="NZ_CP117812.1"/>
</dbReference>
<keyword evidence="2" id="KW-1185">Reference proteome</keyword>